<organism evidence="2 3">
    <name type="scientific">Funneliformis mosseae</name>
    <name type="common">Endomycorrhizal fungus</name>
    <name type="synonym">Glomus mosseae</name>
    <dbReference type="NCBI Taxonomy" id="27381"/>
    <lineage>
        <taxon>Eukaryota</taxon>
        <taxon>Fungi</taxon>
        <taxon>Fungi incertae sedis</taxon>
        <taxon>Mucoromycota</taxon>
        <taxon>Glomeromycotina</taxon>
        <taxon>Glomeromycetes</taxon>
        <taxon>Glomerales</taxon>
        <taxon>Glomeraceae</taxon>
        <taxon>Funneliformis</taxon>
    </lineage>
</organism>
<dbReference type="Proteomes" id="UP000789375">
    <property type="component" value="Unassembled WGS sequence"/>
</dbReference>
<evidence type="ECO:0000256" key="1">
    <source>
        <dbReference type="SAM" id="MobiDB-lite"/>
    </source>
</evidence>
<gene>
    <name evidence="2" type="ORF">FMOSSE_LOCUS3462</name>
</gene>
<evidence type="ECO:0000313" key="2">
    <source>
        <dbReference type="EMBL" id="CAG8489624.1"/>
    </source>
</evidence>
<sequence length="187" mass="21358">MRKRKSTSTHRKKQDQSKKTELEFLSTIPPTIFYPDLEKSTSTTKSSTARTSLPIYDKSYVISNEDDVRGALKNNLLDNLNIITASRKPIEISSLNESEITTRLSIQSNVMSEQSSRTTTNFVPHKSWYYSYIIKRQISSIVPVIVNHGEDTTNIRYNPTRNLGFSRQYIASKLPSVGEVTGFYKPR</sequence>
<evidence type="ECO:0000313" key="3">
    <source>
        <dbReference type="Proteomes" id="UP000789375"/>
    </source>
</evidence>
<protein>
    <submittedName>
        <fullName evidence="2">538_t:CDS:1</fullName>
    </submittedName>
</protein>
<reference evidence="2" key="1">
    <citation type="submission" date="2021-06" db="EMBL/GenBank/DDBJ databases">
        <authorList>
            <person name="Kallberg Y."/>
            <person name="Tangrot J."/>
            <person name="Rosling A."/>
        </authorList>
    </citation>
    <scope>NUCLEOTIDE SEQUENCE</scope>
    <source>
        <strain evidence="2">87-6 pot B 2015</strain>
    </source>
</reference>
<dbReference type="AlphaFoldDB" id="A0A9N8ZD89"/>
<comment type="caution">
    <text evidence="2">The sequence shown here is derived from an EMBL/GenBank/DDBJ whole genome shotgun (WGS) entry which is preliminary data.</text>
</comment>
<keyword evidence="3" id="KW-1185">Reference proteome</keyword>
<name>A0A9N8ZD89_FUNMO</name>
<feature type="region of interest" description="Disordered" evidence="1">
    <location>
        <begin position="1"/>
        <end position="21"/>
    </location>
</feature>
<feature type="compositionally biased region" description="Basic residues" evidence="1">
    <location>
        <begin position="1"/>
        <end position="13"/>
    </location>
</feature>
<dbReference type="EMBL" id="CAJVPP010000518">
    <property type="protein sequence ID" value="CAG8489624.1"/>
    <property type="molecule type" value="Genomic_DNA"/>
</dbReference>
<proteinExistence type="predicted"/>
<accession>A0A9N8ZD89</accession>